<evidence type="ECO:0000313" key="1">
    <source>
        <dbReference type="EMBL" id="MFC7334179.1"/>
    </source>
</evidence>
<keyword evidence="2" id="KW-1185">Reference proteome</keyword>
<dbReference type="EMBL" id="JBHTCM010000012">
    <property type="protein sequence ID" value="MFC7334179.1"/>
    <property type="molecule type" value="Genomic_DNA"/>
</dbReference>
<organism evidence="1 2">
    <name type="scientific">Rhodocista pekingensis</name>
    <dbReference type="NCBI Taxonomy" id="201185"/>
    <lineage>
        <taxon>Bacteria</taxon>
        <taxon>Pseudomonadati</taxon>
        <taxon>Pseudomonadota</taxon>
        <taxon>Alphaproteobacteria</taxon>
        <taxon>Rhodospirillales</taxon>
        <taxon>Azospirillaceae</taxon>
        <taxon>Rhodocista</taxon>
    </lineage>
</organism>
<reference evidence="2" key="1">
    <citation type="journal article" date="2019" name="Int. J. Syst. Evol. Microbiol.">
        <title>The Global Catalogue of Microorganisms (GCM) 10K type strain sequencing project: providing services to taxonomists for standard genome sequencing and annotation.</title>
        <authorList>
            <consortium name="The Broad Institute Genomics Platform"/>
            <consortium name="The Broad Institute Genome Sequencing Center for Infectious Disease"/>
            <person name="Wu L."/>
            <person name="Ma J."/>
        </authorList>
    </citation>
    <scope>NUCLEOTIDE SEQUENCE [LARGE SCALE GENOMIC DNA]</scope>
    <source>
        <strain evidence="2">CGMCC 1.16275</strain>
    </source>
</reference>
<proteinExistence type="predicted"/>
<sequence length="298" mass="33509">MLANPFAPNYGDNATASDYRRFMESGTPYLVLKLDTTDPIEIGDFVASFTALASQYEKFIRAHHPDLAPDVSIYVKEVRAGCIEAEFIPWAIMGVATLIGVMDKILILEDFIKRWGKRLSPYWSGEGRDEEATKSDISDWMGQVASIAKDPDASARLSCVTYEKDERKERLALEFDTTQARNALDGLRRHKKALEHVGGADYEKVLMVFQQSNTKDAAPGKRTSERVVINKITSKDLPLIYVSDVAAERIKFEIREASDNIYRKGFWVDVNVETRPNGTPIAFRITGYHGMASLDNED</sequence>
<dbReference type="RefSeq" id="WP_377359755.1">
    <property type="nucleotide sequence ID" value="NZ_JBHTCM010000012.1"/>
</dbReference>
<accession>A0ABW2KXK8</accession>
<protein>
    <submittedName>
        <fullName evidence="1">Uncharacterized protein</fullName>
    </submittedName>
</protein>
<comment type="caution">
    <text evidence="1">The sequence shown here is derived from an EMBL/GenBank/DDBJ whole genome shotgun (WGS) entry which is preliminary data.</text>
</comment>
<dbReference type="Proteomes" id="UP001596456">
    <property type="component" value="Unassembled WGS sequence"/>
</dbReference>
<evidence type="ECO:0000313" key="2">
    <source>
        <dbReference type="Proteomes" id="UP001596456"/>
    </source>
</evidence>
<name>A0ABW2KXK8_9PROT</name>
<gene>
    <name evidence="1" type="ORF">ACFQPS_13485</name>
</gene>